<sequence length="636" mass="71215">MRTDISPLISVSVLACTFTTIAVVIILSLIPVYLPTRQLTVPDCAARKAASVYDYIIVGSGPGGTTVATRLALNNFSVLLIEAGPDYDGGDTRTPGFWAQTQLNLPITINFYPYLYSKENDTTILYPRGMTLGGSAQLNALVAMTVNPSEWDNIAAITGDSNWSSQNMIGKYQPLVENCQYCLNNDTDTNKNGWADISAPAYRKPSPQLNITNPAISTFFEAINERLNYNPNVNENKSYDSWFYLPQSINQDEGIRSSTYKRIKTVQSLRPSNFHIWTNTFVTKLIIDPATKNTCGVQYVKGSNLYKASPLASPSLNIKNVRKSVIYAKREIIVSGGQWLSPQLLQLSGIGDRSLLEKLGIPVIQDLPGVGKNQQEHSEISYIVKLKTNENIYESNNSNCIFNKTSNDPCLIDYLNNPTASIYSSNLNIFSIFRSAEPIVPNFPDSVFLFVPQRFTGIRTNWLQTMAQYPFGTYLTVDIELGRNKNNLGNVYIQSTNPFDTPLIEMKHFQDENGPIEVNQLIQHIRFLRDLFTNSQFSKYVDYEDLPGSQFQTDEQLSAFIYEYVWGHHACCTNKMGNTETDPLAVVNSKAQVKGINNLRICDISIFPVIPGYYPMIPIFMAAEKIADDIMMAAKR</sequence>
<dbReference type="Gene3D" id="3.30.560.10">
    <property type="entry name" value="Glucose Oxidase, domain 3"/>
    <property type="match status" value="1"/>
</dbReference>
<dbReference type="Pfam" id="PF05199">
    <property type="entry name" value="GMC_oxred_C"/>
    <property type="match status" value="1"/>
</dbReference>
<dbReference type="GO" id="GO:0050660">
    <property type="term" value="F:flavin adenine dinucleotide binding"/>
    <property type="evidence" value="ECO:0007669"/>
    <property type="project" value="InterPro"/>
</dbReference>
<dbReference type="Proteomes" id="UP000663868">
    <property type="component" value="Unassembled WGS sequence"/>
</dbReference>
<dbReference type="Pfam" id="PF00732">
    <property type="entry name" value="GMC_oxred_N"/>
    <property type="match status" value="1"/>
</dbReference>
<dbReference type="AlphaFoldDB" id="A0A814IWT2"/>
<accession>A0A814IWT2</accession>
<evidence type="ECO:0000313" key="7">
    <source>
        <dbReference type="EMBL" id="CAF1075782.1"/>
    </source>
</evidence>
<comment type="similarity">
    <text evidence="1">Belongs to the GMC oxidoreductase family.</text>
</comment>
<dbReference type="EMBL" id="CAJNOG010000165">
    <property type="protein sequence ID" value="CAF1029562.1"/>
    <property type="molecule type" value="Genomic_DNA"/>
</dbReference>
<dbReference type="InterPro" id="IPR036188">
    <property type="entry name" value="FAD/NAD-bd_sf"/>
</dbReference>
<dbReference type="Gene3D" id="3.50.50.60">
    <property type="entry name" value="FAD/NAD(P)-binding domain"/>
    <property type="match status" value="1"/>
</dbReference>
<proteinExistence type="inferred from homology"/>
<dbReference type="EMBL" id="CAJOBB010000886">
    <property type="protein sequence ID" value="CAF3770741.1"/>
    <property type="molecule type" value="Genomic_DNA"/>
</dbReference>
<keyword evidence="3" id="KW-1133">Transmembrane helix</keyword>
<dbReference type="SUPFAM" id="SSF54373">
    <property type="entry name" value="FAD-linked reductases, C-terminal domain"/>
    <property type="match status" value="1"/>
</dbReference>
<evidence type="ECO:0000256" key="3">
    <source>
        <dbReference type="SAM" id="Phobius"/>
    </source>
</evidence>
<dbReference type="PANTHER" id="PTHR11552:SF213">
    <property type="entry name" value="DEHYDROGENASE, PUTATIVE-RELATED"/>
    <property type="match status" value="1"/>
</dbReference>
<evidence type="ECO:0000313" key="9">
    <source>
        <dbReference type="EMBL" id="CAF3770741.1"/>
    </source>
</evidence>
<dbReference type="InterPro" id="IPR012132">
    <property type="entry name" value="GMC_OxRdtase"/>
</dbReference>
<protein>
    <submittedName>
        <fullName evidence="6">Uncharacterized protein</fullName>
    </submittedName>
</protein>
<dbReference type="PIRSF" id="PIRSF000137">
    <property type="entry name" value="Alcohol_oxidase"/>
    <property type="match status" value="1"/>
</dbReference>
<organism evidence="6 10">
    <name type="scientific">Adineta steineri</name>
    <dbReference type="NCBI Taxonomy" id="433720"/>
    <lineage>
        <taxon>Eukaryota</taxon>
        <taxon>Metazoa</taxon>
        <taxon>Spiralia</taxon>
        <taxon>Gnathifera</taxon>
        <taxon>Rotifera</taxon>
        <taxon>Eurotatoria</taxon>
        <taxon>Bdelloidea</taxon>
        <taxon>Adinetida</taxon>
        <taxon>Adinetidae</taxon>
        <taxon>Adineta</taxon>
    </lineage>
</organism>
<name>A0A814IWT2_9BILA</name>
<feature type="domain" description="Glucose-methanol-choline oxidoreductase C-terminal" evidence="5">
    <location>
        <begin position="489"/>
        <end position="623"/>
    </location>
</feature>
<evidence type="ECO:0000313" key="6">
    <source>
        <dbReference type="EMBL" id="CAF1029562.1"/>
    </source>
</evidence>
<dbReference type="PANTHER" id="PTHR11552">
    <property type="entry name" value="GLUCOSE-METHANOL-CHOLINE GMC OXIDOREDUCTASE"/>
    <property type="match status" value="1"/>
</dbReference>
<evidence type="ECO:0000256" key="1">
    <source>
        <dbReference type="ARBA" id="ARBA00010790"/>
    </source>
</evidence>
<dbReference type="EMBL" id="CAJOAZ010000961">
    <property type="protein sequence ID" value="CAF3741509.1"/>
    <property type="molecule type" value="Genomic_DNA"/>
</dbReference>
<keyword evidence="3" id="KW-0812">Transmembrane</keyword>
<evidence type="ECO:0000256" key="2">
    <source>
        <dbReference type="PIRSR" id="PIRSR000137-2"/>
    </source>
</evidence>
<comment type="caution">
    <text evidence="6">The sequence shown here is derived from an EMBL/GenBank/DDBJ whole genome shotgun (WGS) entry which is preliminary data.</text>
</comment>
<dbReference type="Proteomes" id="UP000663860">
    <property type="component" value="Unassembled WGS sequence"/>
</dbReference>
<evidence type="ECO:0000313" key="8">
    <source>
        <dbReference type="EMBL" id="CAF3741509.1"/>
    </source>
</evidence>
<keyword evidence="2" id="KW-0285">Flavoprotein</keyword>
<feature type="transmembrane region" description="Helical" evidence="3">
    <location>
        <begin position="12"/>
        <end position="34"/>
    </location>
</feature>
<keyword evidence="2" id="KW-0274">FAD</keyword>
<comment type="cofactor">
    <cofactor evidence="2">
        <name>FAD</name>
        <dbReference type="ChEBI" id="CHEBI:57692"/>
    </cofactor>
</comment>
<dbReference type="InterPro" id="IPR007867">
    <property type="entry name" value="GMC_OxRtase_C"/>
</dbReference>
<gene>
    <name evidence="7" type="ORF">IZO911_LOCUS21675</name>
    <name evidence="6" type="ORF">JYZ213_LOCUS17520</name>
    <name evidence="9" type="ORF">KXQ929_LOCUS15350</name>
    <name evidence="8" type="ORF">OXD698_LOCUS14909</name>
</gene>
<evidence type="ECO:0000313" key="10">
    <source>
        <dbReference type="Proteomes" id="UP000663845"/>
    </source>
</evidence>
<evidence type="ECO:0000259" key="4">
    <source>
        <dbReference type="Pfam" id="PF00732"/>
    </source>
</evidence>
<dbReference type="Proteomes" id="UP000663845">
    <property type="component" value="Unassembled WGS sequence"/>
</dbReference>
<reference evidence="6" key="1">
    <citation type="submission" date="2021-02" db="EMBL/GenBank/DDBJ databases">
        <authorList>
            <person name="Nowell W R."/>
        </authorList>
    </citation>
    <scope>NUCLEOTIDE SEQUENCE</scope>
</reference>
<dbReference type="PROSITE" id="PS51257">
    <property type="entry name" value="PROKAR_LIPOPROTEIN"/>
    <property type="match status" value="1"/>
</dbReference>
<feature type="binding site" evidence="2">
    <location>
        <position position="282"/>
    </location>
    <ligand>
        <name>FAD</name>
        <dbReference type="ChEBI" id="CHEBI:57692"/>
    </ligand>
</feature>
<feature type="domain" description="Glucose-methanol-choline oxidoreductase N-terminal" evidence="4">
    <location>
        <begin position="53"/>
        <end position="378"/>
    </location>
</feature>
<dbReference type="EMBL" id="CAJNOE010000235">
    <property type="protein sequence ID" value="CAF1075782.1"/>
    <property type="molecule type" value="Genomic_DNA"/>
</dbReference>
<keyword evidence="3" id="KW-0472">Membrane</keyword>
<dbReference type="Proteomes" id="UP000663844">
    <property type="component" value="Unassembled WGS sequence"/>
</dbReference>
<dbReference type="InterPro" id="IPR000172">
    <property type="entry name" value="GMC_OxRdtase_N"/>
</dbReference>
<evidence type="ECO:0000259" key="5">
    <source>
        <dbReference type="Pfam" id="PF05199"/>
    </source>
</evidence>
<dbReference type="SUPFAM" id="SSF51905">
    <property type="entry name" value="FAD/NAD(P)-binding domain"/>
    <property type="match status" value="1"/>
</dbReference>
<feature type="binding site" evidence="2">
    <location>
        <begin position="139"/>
        <end position="142"/>
    </location>
    <ligand>
        <name>FAD</name>
        <dbReference type="ChEBI" id="CHEBI:57692"/>
    </ligand>
</feature>
<dbReference type="GO" id="GO:0016614">
    <property type="term" value="F:oxidoreductase activity, acting on CH-OH group of donors"/>
    <property type="evidence" value="ECO:0007669"/>
    <property type="project" value="InterPro"/>
</dbReference>